<dbReference type="GO" id="GO:0008107">
    <property type="term" value="F:galactoside 2-alpha-L-fucosyltransferase activity"/>
    <property type="evidence" value="ECO:0007669"/>
    <property type="project" value="InterPro"/>
</dbReference>
<dbReference type="Proteomes" id="UP000887578">
    <property type="component" value="Unplaced"/>
</dbReference>
<evidence type="ECO:0000313" key="3">
    <source>
        <dbReference type="Proteomes" id="UP000887578"/>
    </source>
</evidence>
<sequence>MFFRYEIKSHKLCVHIRRGDFLGHQQMESRAEFIEASLFFLNTYLKQNISLIFIGDDMEFAKSLDLNQIELNSIHYSNLKNRAEDMYFGIQICDTLLITASGSTFAWWIGYLLPESSQVFYNSQISKNRNYQKDYYDFDLFLPKWNMLELNNVSKTVKIDNRWFYERFSWPRNGVPSLF</sequence>
<evidence type="ECO:0000256" key="2">
    <source>
        <dbReference type="ARBA" id="ARBA00022679"/>
    </source>
</evidence>
<proteinExistence type="predicted"/>
<dbReference type="WBParaSite" id="PDA_v2.g539.t1">
    <property type="protein sequence ID" value="PDA_v2.g539.t1"/>
    <property type="gene ID" value="PDA_v2.g539"/>
</dbReference>
<accession>A0A914QNX3</accession>
<keyword evidence="1" id="KW-0328">Glycosyltransferase</keyword>
<dbReference type="GO" id="GO:0005975">
    <property type="term" value="P:carbohydrate metabolic process"/>
    <property type="evidence" value="ECO:0007669"/>
    <property type="project" value="InterPro"/>
</dbReference>
<keyword evidence="2" id="KW-0808">Transferase</keyword>
<dbReference type="PANTHER" id="PTHR22898:SF3">
    <property type="entry name" value="ALPHA-1,2-FUCOSYLTRANSFERASE-RELATED"/>
    <property type="match status" value="1"/>
</dbReference>
<evidence type="ECO:0000256" key="1">
    <source>
        <dbReference type="ARBA" id="ARBA00022676"/>
    </source>
</evidence>
<dbReference type="InterPro" id="IPR052501">
    <property type="entry name" value="Alpha-1-2_FucT"/>
</dbReference>
<keyword evidence="3" id="KW-1185">Reference proteome</keyword>
<name>A0A914QNX3_9BILA</name>
<organism evidence="3 4">
    <name type="scientific">Panagrolaimus davidi</name>
    <dbReference type="NCBI Taxonomy" id="227884"/>
    <lineage>
        <taxon>Eukaryota</taxon>
        <taxon>Metazoa</taxon>
        <taxon>Ecdysozoa</taxon>
        <taxon>Nematoda</taxon>
        <taxon>Chromadorea</taxon>
        <taxon>Rhabditida</taxon>
        <taxon>Tylenchina</taxon>
        <taxon>Panagrolaimomorpha</taxon>
        <taxon>Panagrolaimoidea</taxon>
        <taxon>Panagrolaimidae</taxon>
        <taxon>Panagrolaimus</taxon>
    </lineage>
</organism>
<dbReference type="InterPro" id="IPR002516">
    <property type="entry name" value="Glyco_trans_11"/>
</dbReference>
<dbReference type="Pfam" id="PF01531">
    <property type="entry name" value="Glyco_transf_11"/>
    <property type="match status" value="1"/>
</dbReference>
<dbReference type="GO" id="GO:0016020">
    <property type="term" value="C:membrane"/>
    <property type="evidence" value="ECO:0007669"/>
    <property type="project" value="InterPro"/>
</dbReference>
<evidence type="ECO:0000313" key="4">
    <source>
        <dbReference type="WBParaSite" id="PDA_v2.g539.t1"/>
    </source>
</evidence>
<dbReference type="AlphaFoldDB" id="A0A914QNX3"/>
<reference evidence="4" key="1">
    <citation type="submission" date="2022-11" db="UniProtKB">
        <authorList>
            <consortium name="WormBaseParasite"/>
        </authorList>
    </citation>
    <scope>IDENTIFICATION</scope>
</reference>
<dbReference type="PANTHER" id="PTHR22898">
    <property type="entry name" value="UNCHARACTERIZED GLYCOSOL TRANSFERASE-RELATED"/>
    <property type="match status" value="1"/>
</dbReference>
<protein>
    <submittedName>
        <fullName evidence="4">Alpha-1,2-fucosyltransferase</fullName>
    </submittedName>
</protein>